<dbReference type="CDD" id="cd03692">
    <property type="entry name" value="mtIF2_IVc"/>
    <property type="match status" value="1"/>
</dbReference>
<dbReference type="GO" id="GO:0005739">
    <property type="term" value="C:mitochondrion"/>
    <property type="evidence" value="ECO:0007669"/>
    <property type="project" value="UniProtKB-SubCell"/>
</dbReference>
<dbReference type="FunFam" id="2.40.30.10:FF:000007">
    <property type="entry name" value="Translation initiation factor IF-2"/>
    <property type="match status" value="1"/>
</dbReference>
<sequence length="716" mass="79727">MAALLIRTCLKRSIPKSLLCDKFANDCNVKLSIAFLDTTCLQCNCYHSTPVLWKKRKTTEQKKKLLKLKELELLNPKPKNKREIISVWRNMTVKELAVSAGRPIDEILDALFFVDNQNVYDQKSIFSDLPVLYETVKKLGAKVKIIACPDIKETDDNDEGCDAVKPPPPDPADLVKRRPVITIMGHVDHGKTTLLDSLRHSSVVDSEFGGITQHIGAFNVTLENGEKMTFLDTPGHAAFSTMRARGANITDIVILVVAADDGVMEQTVQSINMAKNANVPIVVAVNKIDKPNANIKRTHQMLAEHGIHVEDLGGDVQSVNISALQGTNLNQLMDAVLAQAEIMSLKGDPKGPVEGVVIEATSDLHRGNLATALIQRGTLRKGDVLVCGLAWAKVRSMFDHSGSIISQAGLSDAVQIIGWRDLPVAGDEILEVESEKRAHMVMKYRHAKLGESKSAEQKIVADKKHQEHLIEYEKKVQKKRLLGYRKLKREGPREKENVEDTFPRVNVIIKGDVLGSVEAILDVLETYGDEKRCKLSVVHYGVGQVTETDLDLAKTFDAVVYCFNTKVPKNLSQLINTEGIKVRYHNVIYRLIDDLKLEINNKLPLVTVEEEIGSGTVLQEFEINEKRKKVKVAGCRCTKGSFKKSALFKVIRNGEVIYNGKSSSIRHLKEEVENVKTNMECGIKLDGAQVEFKQGDEILCYKLVDKVDETDWNPGF</sequence>
<dbReference type="Gene3D" id="3.40.50.10050">
    <property type="entry name" value="Translation initiation factor IF- 2, domain 3"/>
    <property type="match status" value="1"/>
</dbReference>
<dbReference type="Gene3D" id="3.40.50.300">
    <property type="entry name" value="P-loop containing nucleotide triphosphate hydrolases"/>
    <property type="match status" value="1"/>
</dbReference>
<comment type="similarity">
    <text evidence="2">Belongs to the TRAFAC class translation factor GTPase superfamily. Classic translation factor GTPase family. IF-2 subfamily.</text>
</comment>
<evidence type="ECO:0000256" key="3">
    <source>
        <dbReference type="ARBA" id="ARBA00022540"/>
    </source>
</evidence>
<dbReference type="PANTHER" id="PTHR43381">
    <property type="entry name" value="TRANSLATION INITIATION FACTOR IF-2-RELATED"/>
    <property type="match status" value="1"/>
</dbReference>
<dbReference type="InterPro" id="IPR000795">
    <property type="entry name" value="T_Tr_GTP-bd_dom"/>
</dbReference>
<dbReference type="NCBIfam" id="TIGR00231">
    <property type="entry name" value="small_GTP"/>
    <property type="match status" value="1"/>
</dbReference>
<feature type="domain" description="Tr-type G" evidence="11">
    <location>
        <begin position="176"/>
        <end position="346"/>
    </location>
</feature>
<evidence type="ECO:0000256" key="4">
    <source>
        <dbReference type="ARBA" id="ARBA00022741"/>
    </source>
</evidence>
<evidence type="ECO:0000256" key="10">
    <source>
        <dbReference type="ARBA" id="ARBA00044200"/>
    </source>
</evidence>
<keyword evidence="8" id="KW-0342">GTP-binding</keyword>
<comment type="function">
    <text evidence="9">One of the essential components for the initiation of protein synthesis. Protects formylmethionyl-tRNA from spontaneous hydrolysis and promotes its binding to the 30S ribosomal subunits. Also involved in the hydrolysis of GTP during the formation of the 70S ribosomal complex.</text>
</comment>
<evidence type="ECO:0000256" key="8">
    <source>
        <dbReference type="ARBA" id="ARBA00023134"/>
    </source>
</evidence>
<dbReference type="Proteomes" id="UP000215335">
    <property type="component" value="Unassembled WGS sequence"/>
</dbReference>
<dbReference type="GO" id="GO:0003924">
    <property type="term" value="F:GTPase activity"/>
    <property type="evidence" value="ECO:0007669"/>
    <property type="project" value="InterPro"/>
</dbReference>
<evidence type="ECO:0000313" key="13">
    <source>
        <dbReference type="Proteomes" id="UP000215335"/>
    </source>
</evidence>
<reference evidence="12 13" key="1">
    <citation type="journal article" date="2017" name="Curr. Biol.">
        <title>The Evolution of Venom by Co-option of Single-Copy Genes.</title>
        <authorList>
            <person name="Martinson E.O."/>
            <person name="Mrinalini"/>
            <person name="Kelkar Y.D."/>
            <person name="Chang C.H."/>
            <person name="Werren J.H."/>
        </authorList>
    </citation>
    <scope>NUCLEOTIDE SEQUENCE [LARGE SCALE GENOMIC DNA]</scope>
    <source>
        <strain evidence="12 13">Alberta</strain>
        <tissue evidence="12">Whole body</tissue>
    </source>
</reference>
<dbReference type="InterPro" id="IPR009000">
    <property type="entry name" value="Transl_B-barrel_sf"/>
</dbReference>
<name>A0A232EH32_9HYME</name>
<dbReference type="InterPro" id="IPR036925">
    <property type="entry name" value="TIF_IF2_dom3_sf"/>
</dbReference>
<evidence type="ECO:0000256" key="5">
    <source>
        <dbReference type="ARBA" id="ARBA00022917"/>
    </source>
</evidence>
<dbReference type="InterPro" id="IPR044145">
    <property type="entry name" value="IF2_II"/>
</dbReference>
<dbReference type="InterPro" id="IPR005225">
    <property type="entry name" value="Small_GTP-bd"/>
</dbReference>
<evidence type="ECO:0000256" key="6">
    <source>
        <dbReference type="ARBA" id="ARBA00022946"/>
    </source>
</evidence>
<dbReference type="STRING" id="543379.A0A232EH32"/>
<dbReference type="CDD" id="cd03702">
    <property type="entry name" value="IF2_mtIF2_II"/>
    <property type="match status" value="1"/>
</dbReference>
<dbReference type="AlphaFoldDB" id="A0A232EH32"/>
<dbReference type="Pfam" id="PF22042">
    <property type="entry name" value="EF-G_D2"/>
    <property type="match status" value="1"/>
</dbReference>
<dbReference type="SUPFAM" id="SSF50447">
    <property type="entry name" value="Translation proteins"/>
    <property type="match status" value="2"/>
</dbReference>
<organism evidence="12 13">
    <name type="scientific">Trichomalopsis sarcophagae</name>
    <dbReference type="NCBI Taxonomy" id="543379"/>
    <lineage>
        <taxon>Eukaryota</taxon>
        <taxon>Metazoa</taxon>
        <taxon>Ecdysozoa</taxon>
        <taxon>Arthropoda</taxon>
        <taxon>Hexapoda</taxon>
        <taxon>Insecta</taxon>
        <taxon>Pterygota</taxon>
        <taxon>Neoptera</taxon>
        <taxon>Endopterygota</taxon>
        <taxon>Hymenoptera</taxon>
        <taxon>Apocrita</taxon>
        <taxon>Proctotrupomorpha</taxon>
        <taxon>Chalcidoidea</taxon>
        <taxon>Pteromalidae</taxon>
        <taxon>Pteromalinae</taxon>
        <taxon>Trichomalopsis</taxon>
    </lineage>
</organism>
<dbReference type="Gene3D" id="2.40.30.10">
    <property type="entry name" value="Translation factors"/>
    <property type="match status" value="2"/>
</dbReference>
<dbReference type="SUPFAM" id="SSF52540">
    <property type="entry name" value="P-loop containing nucleoside triphosphate hydrolases"/>
    <property type="match status" value="1"/>
</dbReference>
<dbReference type="FunFam" id="2.40.30.10:FF:000008">
    <property type="entry name" value="Translation initiation factor IF-2"/>
    <property type="match status" value="1"/>
</dbReference>
<dbReference type="OrthoDB" id="361630at2759"/>
<dbReference type="FunFam" id="3.40.50.10050:FF:000001">
    <property type="entry name" value="Translation initiation factor IF-2"/>
    <property type="match status" value="1"/>
</dbReference>
<evidence type="ECO:0000256" key="2">
    <source>
        <dbReference type="ARBA" id="ARBA00007733"/>
    </source>
</evidence>
<dbReference type="HAMAP" id="MF_00100_B">
    <property type="entry name" value="IF_2_B"/>
    <property type="match status" value="1"/>
</dbReference>
<dbReference type="Pfam" id="PF00009">
    <property type="entry name" value="GTP_EFTU"/>
    <property type="match status" value="1"/>
</dbReference>
<evidence type="ECO:0000313" key="12">
    <source>
        <dbReference type="EMBL" id="OXU17644.1"/>
    </source>
</evidence>
<comment type="subcellular location">
    <subcellularLocation>
        <location evidence="1">Mitochondrion</location>
    </subcellularLocation>
</comment>
<keyword evidence="3" id="KW-0396">Initiation factor</keyword>
<evidence type="ECO:0000256" key="1">
    <source>
        <dbReference type="ARBA" id="ARBA00004173"/>
    </source>
</evidence>
<dbReference type="GO" id="GO:0005525">
    <property type="term" value="F:GTP binding"/>
    <property type="evidence" value="ECO:0007669"/>
    <property type="project" value="UniProtKB-KW"/>
</dbReference>
<evidence type="ECO:0000256" key="7">
    <source>
        <dbReference type="ARBA" id="ARBA00023128"/>
    </source>
</evidence>
<dbReference type="PANTHER" id="PTHR43381:SF20">
    <property type="entry name" value="TRANSLATION INITIATION FACTOR IF-2, MITOCHONDRIAL"/>
    <property type="match status" value="1"/>
</dbReference>
<keyword evidence="5" id="KW-0648">Protein biosynthesis</keyword>
<dbReference type="GO" id="GO:0003743">
    <property type="term" value="F:translation initiation factor activity"/>
    <property type="evidence" value="ECO:0007669"/>
    <property type="project" value="UniProtKB-KW"/>
</dbReference>
<dbReference type="PROSITE" id="PS51722">
    <property type="entry name" value="G_TR_2"/>
    <property type="match status" value="1"/>
</dbReference>
<dbReference type="InterPro" id="IPR000178">
    <property type="entry name" value="TF_IF2_bacterial-like"/>
</dbReference>
<dbReference type="Pfam" id="PF11987">
    <property type="entry name" value="IF-2"/>
    <property type="match status" value="1"/>
</dbReference>
<dbReference type="InterPro" id="IPR015760">
    <property type="entry name" value="TIF_IF2"/>
</dbReference>
<keyword evidence="7" id="KW-0496">Mitochondrion</keyword>
<dbReference type="SUPFAM" id="SSF52156">
    <property type="entry name" value="Initiation factor IF2/eIF5b, domain 3"/>
    <property type="match status" value="1"/>
</dbReference>
<accession>A0A232EH32</accession>
<proteinExistence type="inferred from homology"/>
<keyword evidence="4" id="KW-0547">Nucleotide-binding</keyword>
<evidence type="ECO:0000256" key="9">
    <source>
        <dbReference type="ARBA" id="ARBA00025162"/>
    </source>
</evidence>
<dbReference type="EMBL" id="NNAY01004622">
    <property type="protein sequence ID" value="OXU17644.1"/>
    <property type="molecule type" value="Genomic_DNA"/>
</dbReference>
<gene>
    <name evidence="12" type="ORF">TSAR_000745</name>
</gene>
<keyword evidence="13" id="KW-1185">Reference proteome</keyword>
<dbReference type="CDD" id="cd01887">
    <property type="entry name" value="IF2_eIF5B"/>
    <property type="match status" value="1"/>
</dbReference>
<dbReference type="InterPro" id="IPR027417">
    <property type="entry name" value="P-loop_NTPase"/>
</dbReference>
<evidence type="ECO:0000259" key="11">
    <source>
        <dbReference type="PROSITE" id="PS51722"/>
    </source>
</evidence>
<protein>
    <recommendedName>
        <fullName evidence="10">Translation initiation factor IF-2, mitochondrial</fullName>
    </recommendedName>
</protein>
<comment type="caution">
    <text evidence="12">The sequence shown here is derived from an EMBL/GenBank/DDBJ whole genome shotgun (WGS) entry which is preliminary data.</text>
</comment>
<dbReference type="FunFam" id="3.40.50.300:FF:000019">
    <property type="entry name" value="Translation initiation factor IF-2"/>
    <property type="match status" value="1"/>
</dbReference>
<dbReference type="InterPro" id="IPR053905">
    <property type="entry name" value="EF-G-like_DII"/>
</dbReference>
<keyword evidence="6" id="KW-0809">Transit peptide</keyword>
<dbReference type="InterPro" id="IPR023115">
    <property type="entry name" value="TIF_IF2_dom3"/>
</dbReference>